<dbReference type="GO" id="GO:0016810">
    <property type="term" value="F:hydrolase activity, acting on carbon-nitrogen (but not peptide) bonds"/>
    <property type="evidence" value="ECO:0007669"/>
    <property type="project" value="InterPro"/>
</dbReference>
<dbReference type="EMBL" id="JACBYR010000002">
    <property type="protein sequence ID" value="NYE85574.1"/>
    <property type="molecule type" value="Genomic_DNA"/>
</dbReference>
<dbReference type="InterPro" id="IPR013108">
    <property type="entry name" value="Amidohydro_3"/>
</dbReference>
<dbReference type="Pfam" id="PF07969">
    <property type="entry name" value="Amidohydro_3"/>
    <property type="match status" value="1"/>
</dbReference>
<dbReference type="InterPro" id="IPR032466">
    <property type="entry name" value="Metal_Hydrolase"/>
</dbReference>
<feature type="chain" id="PRO_5031316814" description="Amidohydrolase 3 domain-containing protein" evidence="1">
    <location>
        <begin position="27"/>
        <end position="598"/>
    </location>
</feature>
<protein>
    <recommendedName>
        <fullName evidence="2">Amidohydrolase 3 domain-containing protein</fullName>
    </recommendedName>
</protein>
<evidence type="ECO:0000313" key="3">
    <source>
        <dbReference type="EMBL" id="NYE85574.1"/>
    </source>
</evidence>
<dbReference type="InterPro" id="IPR011059">
    <property type="entry name" value="Metal-dep_hydrolase_composite"/>
</dbReference>
<dbReference type="Gene3D" id="2.30.40.10">
    <property type="entry name" value="Urease, subunit C, domain 1"/>
    <property type="match status" value="1"/>
</dbReference>
<sequence length="598" mass="64608">MDHPFIFRARAGALVLSCLFGVPAFAADPADRILVNAEVLTMDPARPTAAALAIRGTDIAAVGSRADILKLKGPRTEVIDVGGRTVVPGLIDSHIHAIRGGQSFTFESYWYDKTTLADALASLKQEANTRGAGKWVAVTGAWHPDQFDEHRAPTVADLTAQLPDNPAYVQYLYDYALLNAKGIEVLQLDNNGQVPAGVTVERDAQGKATGKLLGGIGPFSALFARIGARSATDYRDSLRAFFSEMNHLGVTGLIDPAAGDRNAFNPLYALWQDKALTVRVGWRASSFQRDNELEWFKTTLAYIPPRSGDDMLRFVGLGESVVGGMNDGVRQAPGFSPPQVARDELFKVATWAAENRYPLEIHAYTDDSANLILNEFEKVAQKTPLNDLRWTITHINTGTAATLDRMRRLGISYSVQMGPYFEAQVIKDTNGQAVAEASPPTRLALDKGMMVAGGTDSTRIGMINVWRAIEYHVTGRSVGGMVQRRADLQLSREEALKLYTANAAWISFDEQRRGAIKPGMLADVAVLDASYLRVPANQIHAIRSVMTLVGGKVVYGATPLRGASSKASAWSSSGEGSRAASGNKEVILKAMAAADHAH</sequence>
<dbReference type="Gene3D" id="3.20.20.140">
    <property type="entry name" value="Metal-dependent hydrolases"/>
    <property type="match status" value="1"/>
</dbReference>
<dbReference type="PANTHER" id="PTHR22642">
    <property type="entry name" value="IMIDAZOLONEPROPIONASE"/>
    <property type="match status" value="1"/>
</dbReference>
<reference evidence="3 4" key="1">
    <citation type="submission" date="2020-07" db="EMBL/GenBank/DDBJ databases">
        <title>Genomic Encyclopedia of Type Strains, Phase IV (KMG-V): Genome sequencing to study the core and pangenomes of soil and plant-associated prokaryotes.</title>
        <authorList>
            <person name="Whitman W."/>
        </authorList>
    </citation>
    <scope>NUCLEOTIDE SEQUENCE [LARGE SCALE GENOMIC DNA]</scope>
    <source>
        <strain evidence="3 4">SAS40</strain>
    </source>
</reference>
<comment type="caution">
    <text evidence="3">The sequence shown here is derived from an EMBL/GenBank/DDBJ whole genome shotgun (WGS) entry which is preliminary data.</text>
</comment>
<proteinExistence type="predicted"/>
<dbReference type="SUPFAM" id="SSF51556">
    <property type="entry name" value="Metallo-dependent hydrolases"/>
    <property type="match status" value="1"/>
</dbReference>
<dbReference type="SUPFAM" id="SSF51338">
    <property type="entry name" value="Composite domain of metallo-dependent hydrolases"/>
    <property type="match status" value="1"/>
</dbReference>
<dbReference type="Gene3D" id="3.10.310.70">
    <property type="match status" value="1"/>
</dbReference>
<evidence type="ECO:0000259" key="2">
    <source>
        <dbReference type="Pfam" id="PF07969"/>
    </source>
</evidence>
<feature type="signal peptide" evidence="1">
    <location>
        <begin position="1"/>
        <end position="26"/>
    </location>
</feature>
<keyword evidence="4" id="KW-1185">Reference proteome</keyword>
<dbReference type="RefSeq" id="WP_179589614.1">
    <property type="nucleotide sequence ID" value="NZ_JACBYR010000002.1"/>
</dbReference>
<evidence type="ECO:0000256" key="1">
    <source>
        <dbReference type="SAM" id="SignalP"/>
    </source>
</evidence>
<dbReference type="PANTHER" id="PTHR22642:SF21">
    <property type="entry name" value="PERIPLASMIC PROTEIN"/>
    <property type="match status" value="1"/>
</dbReference>
<dbReference type="CDD" id="cd01300">
    <property type="entry name" value="YtcJ_like"/>
    <property type="match status" value="1"/>
</dbReference>
<evidence type="ECO:0000313" key="4">
    <source>
        <dbReference type="Proteomes" id="UP000542125"/>
    </source>
</evidence>
<organism evidence="3 4">
    <name type="scientific">Pigmentiphaga litoralis</name>
    <dbReference type="NCBI Taxonomy" id="516702"/>
    <lineage>
        <taxon>Bacteria</taxon>
        <taxon>Pseudomonadati</taxon>
        <taxon>Pseudomonadota</taxon>
        <taxon>Betaproteobacteria</taxon>
        <taxon>Burkholderiales</taxon>
        <taxon>Alcaligenaceae</taxon>
        <taxon>Pigmentiphaga</taxon>
    </lineage>
</organism>
<feature type="domain" description="Amidohydrolase 3" evidence="2">
    <location>
        <begin position="77"/>
        <end position="555"/>
    </location>
</feature>
<dbReference type="AlphaFoldDB" id="A0A7Y9LN40"/>
<accession>A0A7Y9LN40</accession>
<keyword evidence="1" id="KW-0732">Signal</keyword>
<gene>
    <name evidence="3" type="ORF">FHW18_004881</name>
</gene>
<dbReference type="Proteomes" id="UP000542125">
    <property type="component" value="Unassembled WGS sequence"/>
</dbReference>
<dbReference type="InterPro" id="IPR033932">
    <property type="entry name" value="YtcJ-like"/>
</dbReference>
<name>A0A7Y9LN40_9BURK</name>